<sequence>MNRFDTLRASREAGHPPGRVLDELAFAPGEAIRASEPARHVSACAACQARIAALREERARFLRARPARAFAARVLEQAARPSWWERPRLWALAMVPALALVALALQGALPGPGASSGSASIRYKGAAPVRWEVLVSREGQPAVAFPEGMPLREGDVLRFRVVLPERGYVFIANLDEAGQFTRYYPADSAHAVALEPGEHVLPGSVVLDDVQGEERVMVFVSPTPLEAQEVEAAVRQAFERAGGLRFEDPGLPVPSASHVHVKEAR</sequence>
<protein>
    <recommendedName>
        <fullName evidence="1">DUF4384 domain-containing protein</fullName>
    </recommendedName>
</protein>
<proteinExistence type="predicted"/>
<dbReference type="Pfam" id="PF14326">
    <property type="entry name" value="DUF4384"/>
    <property type="match status" value="1"/>
</dbReference>
<reference evidence="3" key="1">
    <citation type="submission" date="2016-10" db="EMBL/GenBank/DDBJ databases">
        <authorList>
            <person name="Varghese N."/>
            <person name="Submissions S."/>
        </authorList>
    </citation>
    <scope>NUCLEOTIDE SEQUENCE [LARGE SCALE GENOMIC DNA]</scope>
    <source>
        <strain evidence="3">DSM 17044</strain>
    </source>
</reference>
<dbReference type="OrthoDB" id="5524920at2"/>
<dbReference type="EMBL" id="FOAP01000002">
    <property type="protein sequence ID" value="SEK65996.1"/>
    <property type="molecule type" value="Genomic_DNA"/>
</dbReference>
<keyword evidence="3" id="KW-1185">Reference proteome</keyword>
<evidence type="ECO:0000313" key="2">
    <source>
        <dbReference type="EMBL" id="SEK65996.1"/>
    </source>
</evidence>
<feature type="domain" description="DUF4384" evidence="1">
    <location>
        <begin position="151"/>
        <end position="224"/>
    </location>
</feature>
<gene>
    <name evidence="2" type="ORF">SAMN05444354_10222</name>
</gene>
<dbReference type="RefSeq" id="WP_075005209.1">
    <property type="nucleotide sequence ID" value="NZ_FOAP01000002.1"/>
</dbReference>
<evidence type="ECO:0000313" key="3">
    <source>
        <dbReference type="Proteomes" id="UP000182719"/>
    </source>
</evidence>
<dbReference type="InterPro" id="IPR025493">
    <property type="entry name" value="DUF4384"/>
</dbReference>
<accession>A0A1H7IUA8</accession>
<dbReference type="Proteomes" id="UP000182719">
    <property type="component" value="Unassembled WGS sequence"/>
</dbReference>
<dbReference type="AlphaFoldDB" id="A0A1H7IUA8"/>
<organism evidence="2 3">
    <name type="scientific">Stigmatella aurantiaca</name>
    <dbReference type="NCBI Taxonomy" id="41"/>
    <lineage>
        <taxon>Bacteria</taxon>
        <taxon>Pseudomonadati</taxon>
        <taxon>Myxococcota</taxon>
        <taxon>Myxococcia</taxon>
        <taxon>Myxococcales</taxon>
        <taxon>Cystobacterineae</taxon>
        <taxon>Archangiaceae</taxon>
        <taxon>Stigmatella</taxon>
    </lineage>
</organism>
<name>A0A1H7IUA8_STIAU</name>
<evidence type="ECO:0000259" key="1">
    <source>
        <dbReference type="Pfam" id="PF14326"/>
    </source>
</evidence>